<dbReference type="eggNOG" id="COG3668">
    <property type="taxonomic scope" value="Bacteria"/>
</dbReference>
<dbReference type="EMBL" id="CP002349">
    <property type="protein sequence ID" value="ADR23417.1"/>
    <property type="molecule type" value="Genomic_DNA"/>
</dbReference>
<dbReference type="RefSeq" id="WP_013455559.1">
    <property type="nucleotide sequence ID" value="NC_014759.1"/>
</dbReference>
<dbReference type="KEGG" id="mtt:Ftrac_3443"/>
<name>E4TMI3_MARTH</name>
<dbReference type="OrthoDB" id="516834at2"/>
<proteinExistence type="predicted"/>
<dbReference type="Proteomes" id="UP000008720">
    <property type="component" value="Chromosome"/>
</dbReference>
<dbReference type="AlphaFoldDB" id="E4TMI3"/>
<dbReference type="HOGENOM" id="CLU_147162_3_1_10"/>
<keyword evidence="1" id="KW-1277">Toxin-antitoxin system</keyword>
<evidence type="ECO:0000313" key="2">
    <source>
        <dbReference type="EMBL" id="ADR23417.1"/>
    </source>
</evidence>
<accession>E4TMI3</accession>
<evidence type="ECO:0000256" key="1">
    <source>
        <dbReference type="ARBA" id="ARBA00022649"/>
    </source>
</evidence>
<dbReference type="Pfam" id="PF05016">
    <property type="entry name" value="ParE_toxin"/>
    <property type="match status" value="1"/>
</dbReference>
<protein>
    <submittedName>
        <fullName evidence="2">Plasmid stabilization system</fullName>
    </submittedName>
</protein>
<dbReference type="STRING" id="643867.Ftrac_3443"/>
<evidence type="ECO:0000313" key="3">
    <source>
        <dbReference type="Proteomes" id="UP000008720"/>
    </source>
</evidence>
<keyword evidence="3" id="KW-1185">Reference proteome</keyword>
<dbReference type="InterPro" id="IPR035093">
    <property type="entry name" value="RelE/ParE_toxin_dom_sf"/>
</dbReference>
<dbReference type="InterPro" id="IPR007712">
    <property type="entry name" value="RelE/ParE_toxin"/>
</dbReference>
<gene>
    <name evidence="2" type="ordered locus">Ftrac_3443</name>
</gene>
<organism evidence="2 3">
    <name type="scientific">Marivirga tractuosa (strain ATCC 23168 / DSM 4126 / NBRC 15989 / NCIMB 1408 / VKM B-1430 / H-43)</name>
    <name type="common">Microscilla tractuosa</name>
    <name type="synonym">Flexibacter tractuosus</name>
    <dbReference type="NCBI Taxonomy" id="643867"/>
    <lineage>
        <taxon>Bacteria</taxon>
        <taxon>Pseudomonadati</taxon>
        <taxon>Bacteroidota</taxon>
        <taxon>Cytophagia</taxon>
        <taxon>Cytophagales</taxon>
        <taxon>Marivirgaceae</taxon>
        <taxon>Marivirga</taxon>
    </lineage>
</organism>
<reference evidence="2 3" key="1">
    <citation type="journal article" date="2011" name="Stand. Genomic Sci.">
        <title>Complete genome sequence of Marivirga tractuosa type strain (H-43).</title>
        <authorList>
            <person name="Pagani I."/>
            <person name="Chertkov O."/>
            <person name="Lapidus A."/>
            <person name="Lucas S."/>
            <person name="Del Rio T.G."/>
            <person name="Tice H."/>
            <person name="Copeland A."/>
            <person name="Cheng J.F."/>
            <person name="Nolan M."/>
            <person name="Saunders E."/>
            <person name="Pitluck S."/>
            <person name="Held B."/>
            <person name="Goodwin L."/>
            <person name="Liolios K."/>
            <person name="Ovchinikova G."/>
            <person name="Ivanova N."/>
            <person name="Mavromatis K."/>
            <person name="Pati A."/>
            <person name="Chen A."/>
            <person name="Palaniappan K."/>
            <person name="Land M."/>
            <person name="Hauser L."/>
            <person name="Jeffries C.D."/>
            <person name="Detter J.C."/>
            <person name="Han C."/>
            <person name="Tapia R."/>
            <person name="Ngatchou-Djao O.D."/>
            <person name="Rohde M."/>
            <person name="Goker M."/>
            <person name="Spring S."/>
            <person name="Sikorski J."/>
            <person name="Woyke T."/>
            <person name="Bristow J."/>
            <person name="Eisen J.A."/>
            <person name="Markowitz V."/>
            <person name="Hugenholtz P."/>
            <person name="Klenk H.P."/>
            <person name="Kyrpides N.C."/>
        </authorList>
    </citation>
    <scope>NUCLEOTIDE SEQUENCE [LARGE SCALE GENOMIC DNA]</scope>
    <source>
        <strain evidence="3">ATCC 23168 / DSM 4126 / NBRC 15989 / NCIMB 1408 / VKM B-1430 / H-43</strain>
    </source>
</reference>
<dbReference type="Gene3D" id="3.30.2310.20">
    <property type="entry name" value="RelE-like"/>
    <property type="match status" value="1"/>
</dbReference>
<sequence>MADYRLSNEAKNDLIRIHQYGVKKFGEVQADKYFNTFFDYFDMIAERPFSYESVDYIKEGYRRCVCGADSIYFRINDNDNIAEIMAIIGRQDITGKIT</sequence>